<accession>A0A085WGP5</accession>
<comment type="caution">
    <text evidence="4">The sequence shown here is derived from an EMBL/GenBank/DDBJ whole genome shotgun (WGS) entry which is preliminary data.</text>
</comment>
<dbReference type="EMBL" id="JMCB01000009">
    <property type="protein sequence ID" value="KFE66858.1"/>
    <property type="molecule type" value="Genomic_DNA"/>
</dbReference>
<dbReference type="Pfam" id="PF19077">
    <property type="entry name" value="Big_13"/>
    <property type="match status" value="2"/>
</dbReference>
<organism evidence="4 5">
    <name type="scientific">Hyalangium minutum</name>
    <dbReference type="NCBI Taxonomy" id="394096"/>
    <lineage>
        <taxon>Bacteria</taxon>
        <taxon>Pseudomonadati</taxon>
        <taxon>Myxococcota</taxon>
        <taxon>Myxococcia</taxon>
        <taxon>Myxococcales</taxon>
        <taxon>Cystobacterineae</taxon>
        <taxon>Archangiaceae</taxon>
        <taxon>Hyalangium</taxon>
    </lineage>
</organism>
<dbReference type="Gene3D" id="2.60.40.3440">
    <property type="match status" value="5"/>
</dbReference>
<dbReference type="STRING" id="394096.DB31_9072"/>
<dbReference type="Pfam" id="PF17963">
    <property type="entry name" value="Big_9"/>
    <property type="match status" value="6"/>
</dbReference>
<feature type="region of interest" description="Disordered" evidence="1">
    <location>
        <begin position="130"/>
        <end position="149"/>
    </location>
</feature>
<evidence type="ECO:0000313" key="5">
    <source>
        <dbReference type="Proteomes" id="UP000028725"/>
    </source>
</evidence>
<evidence type="ECO:0000256" key="1">
    <source>
        <dbReference type="SAM" id="MobiDB-lite"/>
    </source>
</evidence>
<evidence type="ECO:0000313" key="4">
    <source>
        <dbReference type="EMBL" id="KFE66858.1"/>
    </source>
</evidence>
<dbReference type="NCBIfam" id="NF033510">
    <property type="entry name" value="Ca_tandemer"/>
    <property type="match status" value="2"/>
</dbReference>
<evidence type="ECO:0000259" key="3">
    <source>
        <dbReference type="Pfam" id="PF19077"/>
    </source>
</evidence>
<feature type="chain" id="PRO_5001799700" evidence="2">
    <location>
        <begin position="25"/>
        <end position="798"/>
    </location>
</feature>
<sequence>MDPCLQTKVAVFAKLLVLPVMLGALSLSCSQETQTPPAANAAAARQGNSVTAIIAAPPAPVVVTPANGSRTSDPTPTYSGTTEQGNTVTVSVLVDGVSLGTSTAVTGGTWAFTSTTPLTDGIHEVRATAADAQGNTSPESTPNTFTVDTTPPAAPAIYLPANGSRINDTTPTYSGTAEPSSTVVIIVDGTVVGSTTVDGSGNWSFTSPGLLVDGSHVVQATATDEVGNTGSQSNANTFTVDTVGPVATDDTLTVLEDSGPTAIDVLANDSTSSGTLTVTAVTQPFNGTVTLSGGVVRFTPASNFFGITGFTYTVSDGSGGTSTASVTVTVTPVNDPPDAVNDTFSVAQNSGTTPLDVLANDTAAPDQGETISVSAVTQPANATVVLTGGMVNFTPASNFSGTTSFSYTLSDGSGGTDTALVTVRVGLAAVTDAVDDSFTVARNGGATVLDVLANDSSASGTITLTAATQPANGTVSLTGGVLRFTPATNFVGTTNFTYIISDGIGGTDTATVTVTVTAVATNAVDDAFTVAEDSGTAALDVLANDASATGTRTVTSATQPANGSVFVSGGTLFFTAAPDFFGTTNFTYTLSDGNGGIDTAAVTVTVTPVNDPPTARDDSFSVMEDSEATELNLLANDSSAPDLGETLTIVAVTQPTGGTVTLSGGVVRFTPAETFVGTTYFTYTVSDGTGGSATAAVWMTVTVNSVLHAGNDAFTVADDSGPTVLNVLANDSSASGTLIITSVTQPASGTVSLSGGVLRFTPAPNFLGNMSFLYTVSNGSGATDTARVTVTVRLECVD</sequence>
<keyword evidence="2" id="KW-0732">Signal</keyword>
<dbReference type="PANTHER" id="PTHR34720:SF9">
    <property type="entry name" value="BLR4714 PROTEIN"/>
    <property type="match status" value="1"/>
</dbReference>
<reference evidence="4 5" key="1">
    <citation type="submission" date="2014-04" db="EMBL/GenBank/DDBJ databases">
        <title>Genome assembly of Hyalangium minutum DSM 14724.</title>
        <authorList>
            <person name="Sharma G."/>
            <person name="Subramanian S."/>
        </authorList>
    </citation>
    <scope>NUCLEOTIDE SEQUENCE [LARGE SCALE GENOMIC DNA]</scope>
    <source>
        <strain evidence="4 5">DSM 14724</strain>
    </source>
</reference>
<dbReference type="PANTHER" id="PTHR34720">
    <property type="entry name" value="MICROCYSTIN DEPENDENT PROTEIN"/>
    <property type="match status" value="1"/>
</dbReference>
<proteinExistence type="predicted"/>
<gene>
    <name evidence="4" type="ORF">DB31_9072</name>
</gene>
<dbReference type="InterPro" id="IPR044016">
    <property type="entry name" value="Big_13"/>
</dbReference>
<name>A0A085WGP5_9BACT</name>
<feature type="domain" description="Bacterial Ig-like" evidence="3">
    <location>
        <begin position="70"/>
        <end position="149"/>
    </location>
</feature>
<dbReference type="Gene3D" id="2.60.40.1800">
    <property type="match status" value="2"/>
</dbReference>
<protein>
    <submittedName>
        <fullName evidence="4">Internalin</fullName>
    </submittedName>
</protein>
<dbReference type="AlphaFoldDB" id="A0A085WGP5"/>
<dbReference type="NCBIfam" id="NF012211">
    <property type="entry name" value="tand_rpt_95"/>
    <property type="match status" value="6"/>
</dbReference>
<feature type="compositionally biased region" description="Polar residues" evidence="1">
    <location>
        <begin position="133"/>
        <end position="149"/>
    </location>
</feature>
<feature type="signal peptide" evidence="2">
    <location>
        <begin position="1"/>
        <end position="24"/>
    </location>
</feature>
<dbReference type="Proteomes" id="UP000028725">
    <property type="component" value="Unassembled WGS sequence"/>
</dbReference>
<feature type="domain" description="Bacterial Ig-like" evidence="3">
    <location>
        <begin position="166"/>
        <end position="242"/>
    </location>
</feature>
<keyword evidence="5" id="KW-1185">Reference proteome</keyword>
<dbReference type="Gene3D" id="2.60.40.2810">
    <property type="match status" value="1"/>
</dbReference>
<evidence type="ECO:0000256" key="2">
    <source>
        <dbReference type="SAM" id="SignalP"/>
    </source>
</evidence>